<evidence type="ECO:0000256" key="9">
    <source>
        <dbReference type="ARBA" id="ARBA00022989"/>
    </source>
</evidence>
<feature type="disulfide bond" evidence="14">
    <location>
        <begin position="246"/>
        <end position="261"/>
    </location>
</feature>
<evidence type="ECO:0000256" key="14">
    <source>
        <dbReference type="PROSITE-ProRule" id="PRU00124"/>
    </source>
</evidence>
<dbReference type="Gene3D" id="4.10.400.10">
    <property type="entry name" value="Low-density Lipoprotein Receptor"/>
    <property type="match status" value="8"/>
</dbReference>
<evidence type="ECO:0000256" key="15">
    <source>
        <dbReference type="PROSITE-ProRule" id="PRU00461"/>
    </source>
</evidence>
<keyword evidence="3" id="KW-0245">EGF-like domain</keyword>
<dbReference type="SUPFAM" id="SSF57424">
    <property type="entry name" value="LDL receptor-like module"/>
    <property type="match status" value="8"/>
</dbReference>
<dbReference type="InterPro" id="IPR000742">
    <property type="entry name" value="EGF"/>
</dbReference>
<evidence type="ECO:0000256" key="13">
    <source>
        <dbReference type="ARBA" id="ARBA00023180"/>
    </source>
</evidence>
<feature type="repeat" description="LDL-receptor class B" evidence="15">
    <location>
        <begin position="1014"/>
        <end position="1056"/>
    </location>
</feature>
<dbReference type="PROSITE" id="PS01186">
    <property type="entry name" value="EGF_2"/>
    <property type="match status" value="1"/>
</dbReference>
<keyword evidence="21" id="KW-1185">Reference proteome</keyword>
<dbReference type="GeneID" id="105262833"/>
<feature type="disulfide bond" evidence="14">
    <location>
        <begin position="375"/>
        <end position="390"/>
    </location>
</feature>
<feature type="chain" id="PRO_5044541624" evidence="18">
    <location>
        <begin position="19"/>
        <end position="2052"/>
    </location>
</feature>
<feature type="disulfide bond" evidence="14">
    <location>
        <begin position="398"/>
        <end position="410"/>
    </location>
</feature>
<feature type="disulfide bond" evidence="14">
    <location>
        <begin position="500"/>
        <end position="515"/>
    </location>
</feature>
<feature type="disulfide bond" evidence="14">
    <location>
        <begin position="488"/>
        <end position="506"/>
    </location>
</feature>
<dbReference type="PROSITE" id="PS01187">
    <property type="entry name" value="EGF_CA"/>
    <property type="match status" value="1"/>
</dbReference>
<dbReference type="RefSeq" id="XP_011296949.1">
    <property type="nucleotide sequence ID" value="XM_011298647.1"/>
</dbReference>
<evidence type="ECO:0000256" key="4">
    <source>
        <dbReference type="ARBA" id="ARBA00022583"/>
    </source>
</evidence>
<keyword evidence="2" id="KW-1003">Cell membrane</keyword>
<dbReference type="InterPro" id="IPR002172">
    <property type="entry name" value="LDrepeatLR_classA_rpt"/>
</dbReference>
<dbReference type="SMART" id="SM00192">
    <property type="entry name" value="LDLa"/>
    <property type="match status" value="8"/>
</dbReference>
<reference evidence="22" key="2">
    <citation type="submission" date="2025-04" db="UniProtKB">
        <authorList>
            <consortium name="RefSeq"/>
        </authorList>
    </citation>
    <scope>IDENTIFICATION</scope>
    <source>
        <strain evidence="22">USDA-PBARC FA_bdor</strain>
        <tissue evidence="22">Whole organism</tissue>
    </source>
</reference>
<feature type="disulfide bond" evidence="14">
    <location>
        <begin position="356"/>
        <end position="368"/>
    </location>
</feature>
<keyword evidence="4" id="KW-0254">Endocytosis</keyword>
<keyword evidence="9 17" id="KW-1133">Transmembrane helix</keyword>
<evidence type="ECO:0000313" key="20">
    <source>
        <dbReference type="EMBL" id="JAG72158.1"/>
    </source>
</evidence>
<feature type="repeat" description="LDL-receptor class B" evidence="15">
    <location>
        <begin position="1677"/>
        <end position="1718"/>
    </location>
</feature>
<feature type="region of interest" description="Disordered" evidence="16">
    <location>
        <begin position="37"/>
        <end position="103"/>
    </location>
</feature>
<feature type="disulfide bond" evidence="14">
    <location>
        <begin position="335"/>
        <end position="350"/>
    </location>
</feature>
<dbReference type="CDD" id="cd00112">
    <property type="entry name" value="LDLa"/>
    <property type="match status" value="6"/>
</dbReference>
<reference evidence="20" key="1">
    <citation type="submission" date="2015-01" db="EMBL/GenBank/DDBJ databases">
        <title>Transcriptome Assembly of Fopius arisanus.</title>
        <authorList>
            <person name="Geib S."/>
        </authorList>
    </citation>
    <scope>NUCLEOTIDE SEQUENCE</scope>
</reference>
<feature type="repeat" description="LDL-receptor class B" evidence="15">
    <location>
        <begin position="1365"/>
        <end position="1407"/>
    </location>
</feature>
<evidence type="ECO:0000256" key="17">
    <source>
        <dbReference type="SAM" id="Phobius"/>
    </source>
</evidence>
<feature type="disulfide bond" evidence="14">
    <location>
        <begin position="363"/>
        <end position="381"/>
    </location>
</feature>
<dbReference type="Gene3D" id="2.10.25.10">
    <property type="entry name" value="Laminin"/>
    <property type="match status" value="2"/>
</dbReference>
<dbReference type="InterPro" id="IPR011042">
    <property type="entry name" value="6-blade_b-propeller_TolB-like"/>
</dbReference>
<dbReference type="PRINTS" id="PR00261">
    <property type="entry name" value="LDLRECEPTOR"/>
</dbReference>
<dbReference type="PROSITE" id="PS51120">
    <property type="entry name" value="LDLRB"/>
    <property type="match status" value="14"/>
</dbReference>
<keyword evidence="12 22" id="KW-0675">Receptor</keyword>
<organism evidence="20">
    <name type="scientific">Fopius arisanus</name>
    <dbReference type="NCBI Taxonomy" id="64838"/>
    <lineage>
        <taxon>Eukaryota</taxon>
        <taxon>Metazoa</taxon>
        <taxon>Ecdysozoa</taxon>
        <taxon>Arthropoda</taxon>
        <taxon>Hexapoda</taxon>
        <taxon>Insecta</taxon>
        <taxon>Pterygota</taxon>
        <taxon>Neoptera</taxon>
        <taxon>Endopterygota</taxon>
        <taxon>Hymenoptera</taxon>
        <taxon>Apocrita</taxon>
        <taxon>Ichneumonoidea</taxon>
        <taxon>Braconidae</taxon>
        <taxon>Opiinae</taxon>
        <taxon>Fopius</taxon>
    </lineage>
</organism>
<evidence type="ECO:0000256" key="6">
    <source>
        <dbReference type="ARBA" id="ARBA00022729"/>
    </source>
</evidence>
<feature type="repeat" description="LDL-receptor class B" evidence="15">
    <location>
        <begin position="1322"/>
        <end position="1364"/>
    </location>
</feature>
<keyword evidence="7" id="KW-0677">Repeat</keyword>
<comment type="subcellular location">
    <subcellularLocation>
        <location evidence="1">Cell membrane</location>
        <topology evidence="1">Single-pass type I membrane protein</topology>
    </subcellularLocation>
</comment>
<evidence type="ECO:0000256" key="10">
    <source>
        <dbReference type="ARBA" id="ARBA00023136"/>
    </source>
</evidence>
<keyword evidence="6 18" id="KW-0732">Signal</keyword>
<dbReference type="Proteomes" id="UP000694866">
    <property type="component" value="Unplaced"/>
</dbReference>
<feature type="disulfide bond" evidence="14">
    <location>
        <begin position="417"/>
        <end position="432"/>
    </location>
</feature>
<dbReference type="InterPro" id="IPR051221">
    <property type="entry name" value="LDLR-related"/>
</dbReference>
<feature type="repeat" description="LDL-receptor class B" evidence="15">
    <location>
        <begin position="1100"/>
        <end position="1143"/>
    </location>
</feature>
<name>A0A0C9R6J8_9HYME</name>
<evidence type="ECO:0000259" key="19">
    <source>
        <dbReference type="PROSITE" id="PS01186"/>
    </source>
</evidence>
<dbReference type="InterPro" id="IPR001881">
    <property type="entry name" value="EGF-like_Ca-bd_dom"/>
</dbReference>
<dbReference type="CTD" id="4038"/>
<evidence type="ECO:0000313" key="22">
    <source>
        <dbReference type="RefSeq" id="XP_011296949.1"/>
    </source>
</evidence>
<dbReference type="Pfam" id="PF00058">
    <property type="entry name" value="Ldl_recept_b"/>
    <property type="match status" value="11"/>
</dbReference>
<dbReference type="SMART" id="SM00181">
    <property type="entry name" value="EGF"/>
    <property type="match status" value="6"/>
</dbReference>
<evidence type="ECO:0000256" key="5">
    <source>
        <dbReference type="ARBA" id="ARBA00022692"/>
    </source>
</evidence>
<evidence type="ECO:0000256" key="11">
    <source>
        <dbReference type="ARBA" id="ARBA00023157"/>
    </source>
</evidence>
<feature type="repeat" description="LDL-receptor class B" evidence="15">
    <location>
        <begin position="1144"/>
        <end position="1186"/>
    </location>
</feature>
<dbReference type="SMART" id="SM00179">
    <property type="entry name" value="EGF_CA"/>
    <property type="match status" value="3"/>
</dbReference>
<feature type="disulfide bond" evidence="14">
    <location>
        <begin position="405"/>
        <end position="423"/>
    </location>
</feature>
<dbReference type="GO" id="GO:0016324">
    <property type="term" value="C:apical plasma membrane"/>
    <property type="evidence" value="ECO:0007669"/>
    <property type="project" value="TreeGrafter"/>
</dbReference>
<feature type="repeat" description="LDL-receptor class B" evidence="15">
    <location>
        <begin position="706"/>
        <end position="748"/>
    </location>
</feature>
<evidence type="ECO:0000256" key="12">
    <source>
        <dbReference type="ARBA" id="ARBA00023170"/>
    </source>
</evidence>
<dbReference type="InterPro" id="IPR023415">
    <property type="entry name" value="LDLR_class-A_CS"/>
</dbReference>
<feature type="compositionally biased region" description="Basic and acidic residues" evidence="16">
    <location>
        <begin position="67"/>
        <end position="83"/>
    </location>
</feature>
<feature type="repeat" description="LDL-receptor class B" evidence="15">
    <location>
        <begin position="749"/>
        <end position="791"/>
    </location>
</feature>
<dbReference type="InterPro" id="IPR018097">
    <property type="entry name" value="EGF_Ca-bd_CS"/>
</dbReference>
<dbReference type="FunFam" id="2.10.25.10:FF:000009">
    <property type="entry name" value="Low-density lipoprotein receptor isoform 1"/>
    <property type="match status" value="1"/>
</dbReference>
<dbReference type="Pfam" id="PF12662">
    <property type="entry name" value="cEGF"/>
    <property type="match status" value="1"/>
</dbReference>
<dbReference type="EMBL" id="GBYB01002391">
    <property type="protein sequence ID" value="JAG72158.1"/>
    <property type="molecule type" value="Transcribed_RNA"/>
</dbReference>
<dbReference type="SMART" id="SM00135">
    <property type="entry name" value="LY"/>
    <property type="match status" value="19"/>
</dbReference>
<feature type="disulfide bond" evidence="14">
    <location>
        <begin position="438"/>
        <end position="450"/>
    </location>
</feature>
<gene>
    <name evidence="20" type="primary">Lrp4_0</name>
    <name evidence="22" type="synonym">Lrp4</name>
    <name evidence="20" type="ORF">g.46883</name>
</gene>
<keyword evidence="10 17" id="KW-0472">Membrane</keyword>
<accession>A0A0C9R6J8</accession>
<dbReference type="PANTHER" id="PTHR22722:SF15">
    <property type="entry name" value="LOW-DENSITY LIPOPROTEIN RECEPTOR-RELATED"/>
    <property type="match status" value="1"/>
</dbReference>
<dbReference type="Pfam" id="PF14670">
    <property type="entry name" value="FXa_inhibition"/>
    <property type="match status" value="2"/>
</dbReference>
<evidence type="ECO:0000256" key="3">
    <source>
        <dbReference type="ARBA" id="ARBA00022536"/>
    </source>
</evidence>
<dbReference type="GO" id="GO:0005509">
    <property type="term" value="F:calcium ion binding"/>
    <property type="evidence" value="ECO:0007669"/>
    <property type="project" value="InterPro"/>
</dbReference>
<proteinExistence type="predicted"/>
<feature type="disulfide bond" evidence="14">
    <location>
        <begin position="323"/>
        <end position="341"/>
    </location>
</feature>
<dbReference type="SUPFAM" id="SSF63825">
    <property type="entry name" value="YWTD domain"/>
    <property type="match status" value="4"/>
</dbReference>
<evidence type="ECO:0000256" key="18">
    <source>
        <dbReference type="SAM" id="SignalP"/>
    </source>
</evidence>
<accession>A0A9R1STN7</accession>
<comment type="caution">
    <text evidence="14">Lacks conserved residue(s) required for the propagation of feature annotation.</text>
</comment>
<feature type="repeat" description="LDL-receptor class B" evidence="15">
    <location>
        <begin position="1408"/>
        <end position="1451"/>
    </location>
</feature>
<feature type="disulfide bond" evidence="14">
    <location>
        <begin position="445"/>
        <end position="463"/>
    </location>
</feature>
<keyword evidence="22" id="KW-0449">Lipoprotein</keyword>
<evidence type="ECO:0000256" key="2">
    <source>
        <dbReference type="ARBA" id="ARBA00022475"/>
    </source>
</evidence>
<dbReference type="GO" id="GO:0042562">
    <property type="term" value="F:hormone binding"/>
    <property type="evidence" value="ECO:0007669"/>
    <property type="project" value="TreeGrafter"/>
</dbReference>
<dbReference type="PROSITE" id="PS50068">
    <property type="entry name" value="LDLRA_2"/>
    <property type="match status" value="8"/>
</dbReference>
<feature type="signal peptide" evidence="18">
    <location>
        <begin position="1"/>
        <end position="18"/>
    </location>
</feature>
<dbReference type="FunFam" id="4.10.400.10:FF:000034">
    <property type="entry name" value="Low-density lipoprotein receptor-related protein 2"/>
    <property type="match status" value="1"/>
</dbReference>
<dbReference type="InterPro" id="IPR036055">
    <property type="entry name" value="LDL_receptor-like_sf"/>
</dbReference>
<dbReference type="Pfam" id="PF00057">
    <property type="entry name" value="Ldl_recept_a"/>
    <property type="match status" value="7"/>
</dbReference>
<evidence type="ECO:0000256" key="16">
    <source>
        <dbReference type="SAM" id="MobiDB-lite"/>
    </source>
</evidence>
<feature type="disulfide bond" evidence="14">
    <location>
        <begin position="295"/>
        <end position="310"/>
    </location>
</feature>
<feature type="repeat" description="LDL-receptor class B" evidence="15">
    <location>
        <begin position="792"/>
        <end position="835"/>
    </location>
</feature>
<dbReference type="Gene3D" id="2.120.10.30">
    <property type="entry name" value="TolB, C-terminal domain"/>
    <property type="match status" value="4"/>
</dbReference>
<feature type="disulfide bond" evidence="14">
    <location>
        <begin position="457"/>
        <end position="472"/>
    </location>
</feature>
<evidence type="ECO:0000256" key="1">
    <source>
        <dbReference type="ARBA" id="ARBA00004251"/>
    </source>
</evidence>
<feature type="repeat" description="LDL-receptor class B" evidence="15">
    <location>
        <begin position="1452"/>
        <end position="1493"/>
    </location>
</feature>
<feature type="region of interest" description="Disordered" evidence="16">
    <location>
        <begin position="1886"/>
        <end position="1908"/>
    </location>
</feature>
<evidence type="ECO:0000256" key="8">
    <source>
        <dbReference type="ARBA" id="ARBA00022837"/>
    </source>
</evidence>
<feature type="disulfide bond" evidence="14">
    <location>
        <begin position="316"/>
        <end position="328"/>
    </location>
</feature>
<dbReference type="InterPro" id="IPR026823">
    <property type="entry name" value="cEGF"/>
</dbReference>
<dbReference type="SUPFAM" id="SSF57196">
    <property type="entry name" value="EGF/Laminin"/>
    <property type="match status" value="4"/>
</dbReference>
<keyword evidence="8" id="KW-0106">Calcium</keyword>
<keyword evidence="11 14" id="KW-1015">Disulfide bond</keyword>
<feature type="domain" description="EGF-like" evidence="19">
    <location>
        <begin position="948"/>
        <end position="963"/>
    </location>
</feature>
<feature type="repeat" description="LDL-receptor class B" evidence="15">
    <location>
        <begin position="1719"/>
        <end position="1762"/>
    </location>
</feature>
<dbReference type="GO" id="GO:0006898">
    <property type="term" value="P:receptor-mediated endocytosis"/>
    <property type="evidence" value="ECO:0007669"/>
    <property type="project" value="TreeGrafter"/>
</dbReference>
<feature type="repeat" description="LDL-receptor class B" evidence="15">
    <location>
        <begin position="1057"/>
        <end position="1099"/>
    </location>
</feature>
<protein>
    <submittedName>
        <fullName evidence="22">Low-density lipoprotein receptor-related protein 4 isoform X2</fullName>
    </submittedName>
    <submittedName>
        <fullName evidence="20">Lrp4_0 protein</fullName>
    </submittedName>
</protein>
<keyword evidence="5 17" id="KW-0812">Transmembrane</keyword>
<evidence type="ECO:0000256" key="7">
    <source>
        <dbReference type="ARBA" id="ARBA00022737"/>
    </source>
</evidence>
<dbReference type="PANTHER" id="PTHR22722">
    <property type="entry name" value="LOW-DENSITY LIPOPROTEIN RECEPTOR-RELATED PROTEIN 2-RELATED"/>
    <property type="match status" value="1"/>
</dbReference>
<dbReference type="OrthoDB" id="664115at2759"/>
<dbReference type="FunFam" id="2.120.10.30:FF:000008">
    <property type="entry name" value="Low-density lipoprotein receptor-related protein 4"/>
    <property type="match status" value="3"/>
</dbReference>
<dbReference type="PROSITE" id="PS01209">
    <property type="entry name" value="LDLRA_1"/>
    <property type="match status" value="4"/>
</dbReference>
<evidence type="ECO:0000313" key="21">
    <source>
        <dbReference type="Proteomes" id="UP000694866"/>
    </source>
</evidence>
<dbReference type="InterPro" id="IPR000033">
    <property type="entry name" value="LDLR_classB_rpt"/>
</dbReference>
<feature type="transmembrane region" description="Helical" evidence="17">
    <location>
        <begin position="1940"/>
        <end position="1966"/>
    </location>
</feature>
<sequence>MQEILVIIFAIALGCIHGESTTHIPINRGAARQMYGSGSLRQTSSPNPIDSTAPTDHQNPNRNGLHSGEKPHAGYRDHPKDSVHGYGNSNTRHSKSHSKISSGFPVIPMTDEDYEANFEAPSNRNGATGVGMRIPNPNGGLYGQGPPGMSRVGLTRGRGRDGFYGSFDTSGYYREVPHRSRINHGGNRGHGISSMGEANSDSLSPDLVHNFEDDNDNLYISCKNNCANDQFLCLRPCECIDVHLLCDGMHDCDTGEDELDCEEIIEARKSNGTCYDEQRLLCPETGFCIAAEWLCDGDDDCGDFSDESNCGVKKNCTQDQFECRNGLCVPQSWRCDGDNDCSDFSDEENCTERKKCREDEFACTDGPCLPRKFMCDGDSDCDDGSDEFKCYGNREVDCGENYFVCATAKCVRKEYRCDGSDDCGDASDEENCPNLMDCNADQFKCETGDCISKLQVCDGQHDCNAGEDETNCEHPTPRECSTPEEFACATGNCISHSWVCDGVPDCSGGEDEDGCPLTCDATQYLCKSPPDPNETVNKTPHMPFQHTHAYCINKKRLCDGIPDCPLKEDEDNCPKKRNCTSKDKCKQQCILTASNENACACDSGFSLSGDNVTCLDINECEFSKEPVCSQLCNNTYGGFACGCITGYILRPDMRTCKANGGNPSLILTNRVDIRRVSLASATDNTYTPILKGLHNAIAVDYHYDKGLLYWSDVSLDMIKRVYVNGTNPEDVIRWGLESPGGVAIDWIHDLLFWTDSGTRRVEVITLESKIRHVLVSTDLDKPRGIAVHPHYGYVFWTDWGPSPKIERADMDGSDRQALITDGITWPNCLTIDYPTERIYWTDAKHPAIMSARLDGTDKKKVLSKGLHHPFGITIFEDLIYWTDWHFQSISSANKGNGKNFKTIRSNLYFPMDIHSYHKQRQPSYPNHCGNNNGRCSHMCLPNSTGYSCVCPVGFRIRYDGKNCVSNIDNFLIFARKPDLRLIPMETQSTRVFDTVIPVDHVQSAVALSWDPAEEMIYWTDVEMDTISRAHLNGSNQTVVINNNLESPAGLAMDWVTKKLYWTDAGTNRVECSNFDGTMRTLLVYKGLDKPRDIVVYPHTGHMYWSDWGIKPKIERAAMDGSKREDFIVDNIMWPNSLAIDFPDKRLYWADGGMKSIEYVSLIGEGKRTRVLSDLSHPFGLTLNMDTIYWTDWDTKSIHRANKHTGANATVVRAQLGNLMDVRAIRPKRYIGINPCKNNGGCSHLCLLTVDPPNYKCACPTGLIIEPGTNQKKCRSVPNEFLIFAHRVDIRMISFDVNYRVDVLLPVNYLKNASGVDVNRRTGEIYWTDPGHDVIAKSSFDGKNVTNIVYTSIDTADSLVVDSVGQKLYWTDAGLNSIEVCELDGRNRKVLIWSGLDNPRAIAVHYAKGLIFWTDWGHNARIERANMDGEERSTVIADNLVWPNGLSIDTQNDKLYWTDAKRKVIEVADLDGSNRRTLIKNIQHPYGLSVMKDSIYWSDWQTKAIHQANKISGSDPRVIVNKLEGIMDVRAISMNDIKGLQDACGDDNGGCSNLCLRNPRGYTCACPTGILLKDDKKTCYTSPKNFLLFAASKSLARISFDTAEKWEETLPISDIHHANSVDFHWNKSLIVYSDLNLRVIRTVNMHNFSDTKTIIAEPGNSEHSDSSPFKIAVDWLAGNIYWTNMKKRVIEVARIDGSSRKCLLTDLDTPWSIAVFPKLGYMFWTEWGKESTIQRALLDGTNKKAIITSNLYYPNGLSIDYEKRKLYWADSVKDRIEMSDLNGNYRIQLVPRAERPYGLSQYGEFIYWAGWDQTMVKRADKTTGNSWINIRTSLHGISDVKAVSEERQRGWSPCAVDNGGCTHLCFFIKSNYTCGCPDTPNPNCSTVPKQRVPVRKPGTENNPDYDEHNENEKPVEVFTRPTHRDASDKFKNYKINKDKGYATMTITIIVISGITVVIICAILYLVCQRKPKQEKYMYTNRRNVLTFSNPNYNASVADVGPSNPPAEKKSSIWKRLKYDSSQRSNSAKVECPIKLQHLPLRFIQMNETGTMEC</sequence>
<feature type="compositionally biased region" description="Polar residues" evidence="16">
    <location>
        <begin position="39"/>
        <end position="64"/>
    </location>
</feature>
<feature type="disulfide bond" evidence="14">
    <location>
        <begin position="558"/>
        <end position="573"/>
    </location>
</feature>
<keyword evidence="13" id="KW-0325">Glycoprotein</keyword>
<feature type="repeat" description="LDL-receptor class B" evidence="15">
    <location>
        <begin position="836"/>
        <end position="878"/>
    </location>
</feature>
<dbReference type="GO" id="GO:0043235">
    <property type="term" value="C:receptor complex"/>
    <property type="evidence" value="ECO:0007669"/>
    <property type="project" value="TreeGrafter"/>
</dbReference>
<dbReference type="FunFam" id="2.120.10.30:FF:000241">
    <property type="entry name" value="Low-density lipoprotein receptor-related protein 6"/>
    <property type="match status" value="1"/>
</dbReference>